<evidence type="ECO:0000256" key="1">
    <source>
        <dbReference type="SAM" id="MobiDB-lite"/>
    </source>
</evidence>
<evidence type="ECO:0000313" key="3">
    <source>
        <dbReference type="EMBL" id="PIC39973.1"/>
    </source>
</evidence>
<keyword evidence="2" id="KW-0732">Signal</keyword>
<dbReference type="Proteomes" id="UP000230233">
    <property type="component" value="Chromosome III"/>
</dbReference>
<evidence type="ECO:0000256" key="2">
    <source>
        <dbReference type="SAM" id="SignalP"/>
    </source>
</evidence>
<proteinExistence type="predicted"/>
<protein>
    <submittedName>
        <fullName evidence="3">Uncharacterized protein</fullName>
    </submittedName>
</protein>
<feature type="compositionally biased region" description="Basic and acidic residues" evidence="1">
    <location>
        <begin position="92"/>
        <end position="102"/>
    </location>
</feature>
<feature type="region of interest" description="Disordered" evidence="1">
    <location>
        <begin position="69"/>
        <end position="119"/>
    </location>
</feature>
<dbReference type="EMBL" id="PDUG01000003">
    <property type="protein sequence ID" value="PIC39973.1"/>
    <property type="molecule type" value="Genomic_DNA"/>
</dbReference>
<reference evidence="4" key="1">
    <citation type="submission" date="2017-10" db="EMBL/GenBank/DDBJ databases">
        <title>Rapid genome shrinkage in a self-fertile nematode reveals novel sperm competition proteins.</title>
        <authorList>
            <person name="Yin D."/>
            <person name="Schwarz E.M."/>
            <person name="Thomas C.G."/>
            <person name="Felde R.L."/>
            <person name="Korf I.F."/>
            <person name="Cutter A.D."/>
            <person name="Schartner C.M."/>
            <person name="Ralston E.J."/>
            <person name="Meyer B.J."/>
            <person name="Haag E.S."/>
        </authorList>
    </citation>
    <scope>NUCLEOTIDE SEQUENCE [LARGE SCALE GENOMIC DNA]</scope>
    <source>
        <strain evidence="4">JU1422</strain>
    </source>
</reference>
<organism evidence="3 4">
    <name type="scientific">Caenorhabditis nigoni</name>
    <dbReference type="NCBI Taxonomy" id="1611254"/>
    <lineage>
        <taxon>Eukaryota</taxon>
        <taxon>Metazoa</taxon>
        <taxon>Ecdysozoa</taxon>
        <taxon>Nematoda</taxon>
        <taxon>Chromadorea</taxon>
        <taxon>Rhabditida</taxon>
        <taxon>Rhabditina</taxon>
        <taxon>Rhabditomorpha</taxon>
        <taxon>Rhabditoidea</taxon>
        <taxon>Rhabditidae</taxon>
        <taxon>Peloderinae</taxon>
        <taxon>Caenorhabditis</taxon>
    </lineage>
</organism>
<feature type="signal peptide" evidence="2">
    <location>
        <begin position="1"/>
        <end position="17"/>
    </location>
</feature>
<accession>A0A2G5UKJ9</accession>
<gene>
    <name evidence="3" type="primary">Cni-ZK688.1</name>
    <name evidence="3" type="synonym">Cnig_chr_III.g11483</name>
    <name evidence="3" type="ORF">B9Z55_011483</name>
</gene>
<sequence>MLLYLFCILTVAPTVTHQCAPHTVSKPWTQNSNVQHHHHHQTVENYYLDNRTIYNKLIQIEQRIERIEKKEKINPPGPENPKLPEIPEIPENPEKPIKKLEPTSETEENPENSGKDCLSCPSKPPISDSCDDCSSVTVSPPFEYYSCKAIEVQCGDGAKKLKISEKFSKNIIENKFMMECRKGSWILMANHKENIVESISCLKI</sequence>
<evidence type="ECO:0000313" key="4">
    <source>
        <dbReference type="Proteomes" id="UP000230233"/>
    </source>
</evidence>
<comment type="caution">
    <text evidence="3">The sequence shown here is derived from an EMBL/GenBank/DDBJ whole genome shotgun (WGS) entry which is preliminary data.</text>
</comment>
<feature type="chain" id="PRO_5013889137" evidence="2">
    <location>
        <begin position="18"/>
        <end position="204"/>
    </location>
</feature>
<name>A0A2G5UKJ9_9PELO</name>
<dbReference type="AlphaFoldDB" id="A0A2G5UKJ9"/>
<dbReference type="OrthoDB" id="5871633at2759"/>
<keyword evidence="4" id="KW-1185">Reference proteome</keyword>